<dbReference type="Proteomes" id="UP001219956">
    <property type="component" value="Unassembled WGS sequence"/>
</dbReference>
<dbReference type="RefSeq" id="WP_272752747.1">
    <property type="nucleotide sequence ID" value="NZ_JAQQLF010000021.1"/>
</dbReference>
<feature type="domain" description="Flagellar basal body rod protein N-terminal" evidence="7">
    <location>
        <begin position="18"/>
        <end position="39"/>
    </location>
</feature>
<comment type="caution">
    <text evidence="8">The sequence shown here is derived from an EMBL/GenBank/DDBJ whole genome shotgun (WGS) entry which is preliminary data.</text>
</comment>
<dbReference type="PANTHER" id="PTHR30435">
    <property type="entry name" value="FLAGELLAR PROTEIN"/>
    <property type="match status" value="1"/>
</dbReference>
<comment type="similarity">
    <text evidence="2 6">Belongs to the flagella basal body rod proteins family.</text>
</comment>
<gene>
    <name evidence="8" type="primary">flgB</name>
    <name evidence="8" type="ORF">PQU95_14950</name>
</gene>
<comment type="subcellular location">
    <subcellularLocation>
        <location evidence="1 6">Bacterial flagellum basal body</location>
    </subcellularLocation>
</comment>
<protein>
    <recommendedName>
        <fullName evidence="3 6">Flagellar basal body rod protein FlgB</fullName>
    </recommendedName>
</protein>
<dbReference type="EMBL" id="JAQQLF010000021">
    <property type="protein sequence ID" value="MDC7718505.1"/>
    <property type="molecule type" value="Genomic_DNA"/>
</dbReference>
<comment type="subunit">
    <text evidence="6">The basal body constitutes a major portion of the flagellar organelle and consists of a number of rings mounted on a central rod.</text>
</comment>
<keyword evidence="8" id="KW-0969">Cilium</keyword>
<dbReference type="InterPro" id="IPR001444">
    <property type="entry name" value="Flag_bb_rod_N"/>
</dbReference>
<keyword evidence="4 6" id="KW-0975">Bacterial flagellum</keyword>
<organism evidence="8 9">
    <name type="scientific">Vogesella aquatica</name>
    <dbReference type="NCBI Taxonomy" id="2984206"/>
    <lineage>
        <taxon>Bacteria</taxon>
        <taxon>Pseudomonadati</taxon>
        <taxon>Pseudomonadota</taxon>
        <taxon>Betaproteobacteria</taxon>
        <taxon>Neisseriales</taxon>
        <taxon>Chromobacteriaceae</taxon>
        <taxon>Vogesella</taxon>
    </lineage>
</organism>
<evidence type="ECO:0000259" key="7">
    <source>
        <dbReference type="Pfam" id="PF00460"/>
    </source>
</evidence>
<dbReference type="InterPro" id="IPR006300">
    <property type="entry name" value="FlgB"/>
</dbReference>
<evidence type="ECO:0000256" key="2">
    <source>
        <dbReference type="ARBA" id="ARBA00009677"/>
    </source>
</evidence>
<comment type="function">
    <text evidence="5 6">Structural component of flagellum, the bacterial motility apparatus. Part of the rod structure of flagellar basal body.</text>
</comment>
<evidence type="ECO:0000256" key="1">
    <source>
        <dbReference type="ARBA" id="ARBA00004117"/>
    </source>
</evidence>
<keyword evidence="8" id="KW-0966">Cell projection</keyword>
<dbReference type="PIRSF" id="PIRSF002889">
    <property type="entry name" value="Rod_FlgB"/>
    <property type="match status" value="1"/>
</dbReference>
<evidence type="ECO:0000256" key="3">
    <source>
        <dbReference type="ARBA" id="ARBA00014376"/>
    </source>
</evidence>
<evidence type="ECO:0000313" key="8">
    <source>
        <dbReference type="EMBL" id="MDC7718505.1"/>
    </source>
</evidence>
<reference evidence="8 9" key="1">
    <citation type="submission" date="2023-01" db="EMBL/GenBank/DDBJ databases">
        <title>Novel species of the genus Vogesella isolated from rivers.</title>
        <authorList>
            <person name="Lu H."/>
        </authorList>
    </citation>
    <scope>NUCLEOTIDE SEQUENCE [LARGE SCALE GENOMIC DNA]</scope>
    <source>
        <strain evidence="8 9">DC21W</strain>
    </source>
</reference>
<evidence type="ECO:0000256" key="6">
    <source>
        <dbReference type="PIRNR" id="PIRNR002889"/>
    </source>
</evidence>
<keyword evidence="8" id="KW-0282">Flagellum</keyword>
<evidence type="ECO:0000256" key="5">
    <source>
        <dbReference type="ARBA" id="ARBA00024934"/>
    </source>
</evidence>
<proteinExistence type="inferred from homology"/>
<keyword evidence="9" id="KW-1185">Reference proteome</keyword>
<evidence type="ECO:0000256" key="4">
    <source>
        <dbReference type="ARBA" id="ARBA00023143"/>
    </source>
</evidence>
<dbReference type="PANTHER" id="PTHR30435:SF12">
    <property type="entry name" value="FLAGELLAR BASAL BODY ROD PROTEIN FLGB"/>
    <property type="match status" value="1"/>
</dbReference>
<dbReference type="NCBIfam" id="TIGR01396">
    <property type="entry name" value="FlgB"/>
    <property type="match status" value="1"/>
</dbReference>
<sequence length="136" mass="14695">MLNKISSHLDFFQRSLDLRAARAEVIASNIANADTPGYKAVDFDFGKALKSQTAAQQASGVALAQTDNRHMAAMGSRAVEGGLQHRSAVQRSLDGNTVDMDVERSAFTDNAMKYQSTLTFLNKRISGLMEAIKGGQ</sequence>
<accession>A0ABT5J221</accession>
<dbReference type="Pfam" id="PF00460">
    <property type="entry name" value="Flg_bb_rod"/>
    <property type="match status" value="1"/>
</dbReference>
<evidence type="ECO:0000313" key="9">
    <source>
        <dbReference type="Proteomes" id="UP001219956"/>
    </source>
</evidence>
<name>A0ABT5J221_9NEIS</name>